<evidence type="ECO:0000259" key="2">
    <source>
        <dbReference type="Pfam" id="PF07589"/>
    </source>
</evidence>
<evidence type="ECO:0000313" key="4">
    <source>
        <dbReference type="Proteomes" id="UP000601736"/>
    </source>
</evidence>
<dbReference type="AlphaFoldDB" id="A0A8H8YYI7"/>
<feature type="chain" id="PRO_5034818245" description="Ice-binding protein C-terminal domain-containing protein" evidence="1">
    <location>
        <begin position="30"/>
        <end position="203"/>
    </location>
</feature>
<dbReference type="NCBIfam" id="TIGR02595">
    <property type="entry name" value="PEP_CTERM"/>
    <property type="match status" value="1"/>
</dbReference>
<feature type="domain" description="Ice-binding protein C-terminal" evidence="2">
    <location>
        <begin position="179"/>
        <end position="202"/>
    </location>
</feature>
<evidence type="ECO:0000256" key="1">
    <source>
        <dbReference type="SAM" id="SignalP"/>
    </source>
</evidence>
<gene>
    <name evidence="3" type="ORF">NMYAN_120091</name>
</gene>
<dbReference type="RefSeq" id="WP_239654093.1">
    <property type="nucleotide sequence ID" value="NZ_CAJNAP010000004.1"/>
</dbReference>
<comment type="caution">
    <text evidence="3">The sequence shown here is derived from an EMBL/GenBank/DDBJ whole genome shotgun (WGS) entry which is preliminary data.</text>
</comment>
<accession>A0A8H8YYI7</accession>
<dbReference type="InterPro" id="IPR013424">
    <property type="entry name" value="Ice-binding_C"/>
</dbReference>
<proteinExistence type="predicted"/>
<evidence type="ECO:0000313" key="3">
    <source>
        <dbReference type="EMBL" id="CAE6493106.1"/>
    </source>
</evidence>
<dbReference type="Pfam" id="PF07589">
    <property type="entry name" value="PEP-CTERM"/>
    <property type="match status" value="1"/>
</dbReference>
<feature type="signal peptide" evidence="1">
    <location>
        <begin position="1"/>
        <end position="29"/>
    </location>
</feature>
<dbReference type="EMBL" id="CAJNAP010000004">
    <property type="protein sequence ID" value="CAE6493106.1"/>
    <property type="molecule type" value="Genomic_DNA"/>
</dbReference>
<reference evidence="3" key="1">
    <citation type="submission" date="2021-02" db="EMBL/GenBank/DDBJ databases">
        <authorList>
            <person name="Han P."/>
        </authorList>
    </citation>
    <scope>NUCLEOTIDE SEQUENCE</scope>
    <source>
        <strain evidence="3">Nitrosomonas nitrosa 18-3D</strain>
    </source>
</reference>
<keyword evidence="1" id="KW-0732">Signal</keyword>
<sequence length="203" mass="21397">MKILHNLQSSLKATLLALTLGLISMQAHALLLTPSTPGMIGANLGPANCEVGCVYDAFGLTNDGTLALLYKSEQVEDAPGGIGNDSGSFASSYQTTFSNTADDPADALIAYLSGPSISCPECYLAIKDGNMDPSYYFYNLEDWNGTDDLDLQGFWPGNGAISHVSIWGRDDGGPPPQETPEPGMLLLLAAGLAGLGLARRRRI</sequence>
<name>A0A8H8YYI7_9PROT</name>
<organism evidence="3 4">
    <name type="scientific">Nitrosomonas nitrosa</name>
    <dbReference type="NCBI Taxonomy" id="52442"/>
    <lineage>
        <taxon>Bacteria</taxon>
        <taxon>Pseudomonadati</taxon>
        <taxon>Pseudomonadota</taxon>
        <taxon>Betaproteobacteria</taxon>
        <taxon>Nitrosomonadales</taxon>
        <taxon>Nitrosomonadaceae</taxon>
        <taxon>Nitrosomonas</taxon>
    </lineage>
</organism>
<dbReference type="Proteomes" id="UP000601736">
    <property type="component" value="Unassembled WGS sequence"/>
</dbReference>
<protein>
    <recommendedName>
        <fullName evidence="2">Ice-binding protein C-terminal domain-containing protein</fullName>
    </recommendedName>
</protein>